<feature type="domain" description="DUF4082" evidence="2">
    <location>
        <begin position="59"/>
        <end position="198"/>
    </location>
</feature>
<feature type="region of interest" description="Disordered" evidence="1">
    <location>
        <begin position="207"/>
        <end position="268"/>
    </location>
</feature>
<keyword evidence="4" id="KW-1185">Reference proteome</keyword>
<organism evidence="3 4">
    <name type="scientific">Calidifontibacter indicus</name>
    <dbReference type="NCBI Taxonomy" id="419650"/>
    <lineage>
        <taxon>Bacteria</taxon>
        <taxon>Bacillati</taxon>
        <taxon>Actinomycetota</taxon>
        <taxon>Actinomycetes</taxon>
        <taxon>Micrococcales</taxon>
        <taxon>Dermacoccaceae</taxon>
        <taxon>Calidifontibacter</taxon>
    </lineage>
</organism>
<proteinExistence type="predicted"/>
<evidence type="ECO:0000256" key="1">
    <source>
        <dbReference type="SAM" id="MobiDB-lite"/>
    </source>
</evidence>
<sequence length="580" mass="60383">MIQNYAPPPTKSRSSRRLALPLAAAVGVLGFAAVQTLSGGSAGAATAVAPIGMFPDNLAPSIVADTDRVPVELGVKFTPRQSGALTAVQYYQSAQATGVNRATVWSSTGKAIAQVTFPVTTKTGWRTIPLSTPVKLTAGQTYVASYFAPKGGYPTIENNLTTTKTVAGFQLPAGAGVYRYAPTGGFPISTYKGTNYLVDVVYSPSTTSAATTGTSTVRPSTTTTATAKPTTTSTTTVQPTASSTTTVKPTTTTTTTTAAKPTASPTTPVGAAQCVGAANTPGGADPWGGCWPGPQNTGYPHGLPGDTRKPVTLTAYTGPTTIRNCGVVIDSKVVNETIIIEAGNGTKSKATPCVTIRNSLVKGVIYSEKSTYGPTLIEDTEVAPPELPWWENIGRANVFAYRVNSHGGQGVIKCDTNCEAKDNWVHGMNLGGQYHYNAFGGNGTDNFRIDHNYATCGDWSATSNPGGDAGCSAVIGFYGDFGPIQNITINRNYLASTFDVSSAGINRQAGYCLNPGHYPGKPYPDTRNLTVTDNVFARGGSGKCGVFGPTNSLNKVGVPNGNVWTNNTYNDGQVISRVEQ</sequence>
<accession>A0A3D9UUJ9</accession>
<evidence type="ECO:0000313" key="3">
    <source>
        <dbReference type="EMBL" id="REF31630.1"/>
    </source>
</evidence>
<protein>
    <submittedName>
        <fullName evidence="3">Uncharacterized protein DUF4082</fullName>
    </submittedName>
</protein>
<evidence type="ECO:0000259" key="2">
    <source>
        <dbReference type="Pfam" id="PF13313"/>
    </source>
</evidence>
<dbReference type="EMBL" id="QTUA01000001">
    <property type="protein sequence ID" value="REF31630.1"/>
    <property type="molecule type" value="Genomic_DNA"/>
</dbReference>
<dbReference type="Pfam" id="PF13313">
    <property type="entry name" value="DUF4082"/>
    <property type="match status" value="1"/>
</dbReference>
<dbReference type="Proteomes" id="UP000256253">
    <property type="component" value="Unassembled WGS sequence"/>
</dbReference>
<evidence type="ECO:0000313" key="4">
    <source>
        <dbReference type="Proteomes" id="UP000256253"/>
    </source>
</evidence>
<gene>
    <name evidence="3" type="ORF">DFJ65_2702</name>
</gene>
<dbReference type="InterPro" id="IPR025141">
    <property type="entry name" value="DUF4082"/>
</dbReference>
<name>A0A3D9UUJ9_9MICO</name>
<dbReference type="AlphaFoldDB" id="A0A3D9UUJ9"/>
<reference evidence="3 4" key="1">
    <citation type="submission" date="2018-08" db="EMBL/GenBank/DDBJ databases">
        <title>Sequencing the genomes of 1000 actinobacteria strains.</title>
        <authorList>
            <person name="Klenk H.-P."/>
        </authorList>
    </citation>
    <scope>NUCLEOTIDE SEQUENCE [LARGE SCALE GENOMIC DNA]</scope>
    <source>
        <strain evidence="3 4">DSM 22967</strain>
    </source>
</reference>
<comment type="caution">
    <text evidence="3">The sequence shown here is derived from an EMBL/GenBank/DDBJ whole genome shotgun (WGS) entry which is preliminary data.</text>
</comment>